<dbReference type="AlphaFoldDB" id="A0A5J6MR27"/>
<keyword evidence="2" id="KW-0813">Transport</keyword>
<feature type="transmembrane region" description="Helical" evidence="6">
    <location>
        <begin position="101"/>
        <end position="119"/>
    </location>
</feature>
<feature type="transmembrane region" description="Helical" evidence="6">
    <location>
        <begin position="264"/>
        <end position="284"/>
    </location>
</feature>
<feature type="transmembrane region" description="Helical" evidence="6">
    <location>
        <begin position="167"/>
        <end position="188"/>
    </location>
</feature>
<dbReference type="PANTHER" id="PTHR23519:SF1">
    <property type="entry name" value="AUTOPHAGY-RELATED PROTEIN 22"/>
    <property type="match status" value="1"/>
</dbReference>
<organism evidence="7 8">
    <name type="scientific">Hypericibacter terrae</name>
    <dbReference type="NCBI Taxonomy" id="2602015"/>
    <lineage>
        <taxon>Bacteria</taxon>
        <taxon>Pseudomonadati</taxon>
        <taxon>Pseudomonadota</taxon>
        <taxon>Alphaproteobacteria</taxon>
        <taxon>Rhodospirillales</taxon>
        <taxon>Dongiaceae</taxon>
        <taxon>Hypericibacter</taxon>
    </lineage>
</organism>
<feature type="transmembrane region" description="Helical" evidence="6">
    <location>
        <begin position="296"/>
        <end position="317"/>
    </location>
</feature>
<evidence type="ECO:0000256" key="1">
    <source>
        <dbReference type="ARBA" id="ARBA00004127"/>
    </source>
</evidence>
<dbReference type="InterPro" id="IPR024671">
    <property type="entry name" value="Atg22-like"/>
</dbReference>
<feature type="transmembrane region" description="Helical" evidence="6">
    <location>
        <begin position="380"/>
        <end position="403"/>
    </location>
</feature>
<dbReference type="InterPro" id="IPR050495">
    <property type="entry name" value="ATG22/LtaA_families"/>
</dbReference>
<dbReference type="SUPFAM" id="SSF103473">
    <property type="entry name" value="MFS general substrate transporter"/>
    <property type="match status" value="1"/>
</dbReference>
<evidence type="ECO:0000256" key="5">
    <source>
        <dbReference type="ARBA" id="ARBA00023136"/>
    </source>
</evidence>
<name>A0A5J6MR27_9PROT</name>
<accession>A0A5J6MR27</accession>
<evidence type="ECO:0000256" key="2">
    <source>
        <dbReference type="ARBA" id="ARBA00022448"/>
    </source>
</evidence>
<sequence length="441" mass="46371">MAIATPAAAPEGQALELVRGGKPAQRRAILAWCFFDWANSAFPTVVQTFLFSAYFTSYVAASPAAGTAAWGQATGLAALVIACVSPLLGAVADVGGRRKPWLAGLTILTVAATAALWFVRPDPAFATLALVAMAVGTVGFELGTVFYNAMLPGLARPERIGRISGWAWGLGYAGGLVCLALALVAFVLPDHPLFGLDKSSAEHVRATMLLTAGWFGLFCLPLFLFVPDRAAAGRGLAAAVGDGLAQLIHTFRDLRRHANIARFLLAKMIYIDGLNTLFAFGGIYAAGSFGMSLEQVLMFGIALNVTAGLGAAGFAWVDDWIGAKPTILISLAATTLLGIAILLVDDIVWFWVLGLAIGIFLGPTQAASRSMMARLAPPELATEFFGLYALAGKATAFFGPWALAIATTAFDSQRAGMATIPPFLVLGFLLLLWVKEPKRSS</sequence>
<dbReference type="GO" id="GO:0012505">
    <property type="term" value="C:endomembrane system"/>
    <property type="evidence" value="ECO:0007669"/>
    <property type="project" value="UniProtKB-SubCell"/>
</dbReference>
<feature type="transmembrane region" description="Helical" evidence="6">
    <location>
        <begin position="415"/>
        <end position="434"/>
    </location>
</feature>
<dbReference type="PANTHER" id="PTHR23519">
    <property type="entry name" value="AUTOPHAGY-RELATED PROTEIN 22"/>
    <property type="match status" value="1"/>
</dbReference>
<feature type="transmembrane region" description="Helical" evidence="6">
    <location>
        <begin position="349"/>
        <end position="368"/>
    </location>
</feature>
<keyword evidence="5 6" id="KW-0472">Membrane</keyword>
<evidence type="ECO:0000256" key="6">
    <source>
        <dbReference type="SAM" id="Phobius"/>
    </source>
</evidence>
<feature type="transmembrane region" description="Helical" evidence="6">
    <location>
        <begin position="326"/>
        <end position="343"/>
    </location>
</feature>
<dbReference type="Pfam" id="PF11700">
    <property type="entry name" value="ATG22"/>
    <property type="match status" value="2"/>
</dbReference>
<proteinExistence type="predicted"/>
<dbReference type="InterPro" id="IPR036259">
    <property type="entry name" value="MFS_trans_sf"/>
</dbReference>
<keyword evidence="3 6" id="KW-0812">Transmembrane</keyword>
<dbReference type="EMBL" id="CP042906">
    <property type="protein sequence ID" value="QEX19978.1"/>
    <property type="molecule type" value="Genomic_DNA"/>
</dbReference>
<keyword evidence="8" id="KW-1185">Reference proteome</keyword>
<comment type="subcellular location">
    <subcellularLocation>
        <location evidence="1">Endomembrane system</location>
        <topology evidence="1">Multi-pass membrane protein</topology>
    </subcellularLocation>
</comment>
<keyword evidence="4 6" id="KW-1133">Transmembrane helix</keyword>
<gene>
    <name evidence="7" type="ORF">FRZ44_52930</name>
</gene>
<protein>
    <submittedName>
        <fullName evidence="7">MFS transporter</fullName>
    </submittedName>
</protein>
<feature type="transmembrane region" description="Helical" evidence="6">
    <location>
        <begin position="67"/>
        <end position="89"/>
    </location>
</feature>
<feature type="transmembrane region" description="Helical" evidence="6">
    <location>
        <begin position="208"/>
        <end position="226"/>
    </location>
</feature>
<dbReference type="Proteomes" id="UP000326202">
    <property type="component" value="Chromosome"/>
</dbReference>
<dbReference type="KEGG" id="htq:FRZ44_52930"/>
<dbReference type="Gene3D" id="1.20.1250.20">
    <property type="entry name" value="MFS general substrate transporter like domains"/>
    <property type="match status" value="2"/>
</dbReference>
<feature type="transmembrane region" description="Helical" evidence="6">
    <location>
        <begin position="29"/>
        <end position="55"/>
    </location>
</feature>
<evidence type="ECO:0000313" key="7">
    <source>
        <dbReference type="EMBL" id="QEX19978.1"/>
    </source>
</evidence>
<feature type="transmembrane region" description="Helical" evidence="6">
    <location>
        <begin position="125"/>
        <end position="147"/>
    </location>
</feature>
<evidence type="ECO:0000256" key="4">
    <source>
        <dbReference type="ARBA" id="ARBA00022989"/>
    </source>
</evidence>
<evidence type="ECO:0000313" key="8">
    <source>
        <dbReference type="Proteomes" id="UP000326202"/>
    </source>
</evidence>
<reference evidence="7 8" key="1">
    <citation type="submission" date="2019-08" db="EMBL/GenBank/DDBJ databases">
        <title>Hyperibacter terrae gen. nov., sp. nov. and Hyperibacter viscosus sp. nov., two new members in the family Rhodospirillaceae isolated from the rhizosphere of Hypericum perforatum.</title>
        <authorList>
            <person name="Noviana Z."/>
        </authorList>
    </citation>
    <scope>NUCLEOTIDE SEQUENCE [LARGE SCALE GENOMIC DNA]</scope>
    <source>
        <strain evidence="7 8">R5913</strain>
    </source>
</reference>
<evidence type="ECO:0000256" key="3">
    <source>
        <dbReference type="ARBA" id="ARBA00022692"/>
    </source>
</evidence>